<proteinExistence type="predicted"/>
<dbReference type="EMBL" id="MU157864">
    <property type="protein sequence ID" value="KAF9527056.1"/>
    <property type="molecule type" value="Genomic_DNA"/>
</dbReference>
<organism evidence="1 2">
    <name type="scientific">Crepidotus variabilis</name>
    <dbReference type="NCBI Taxonomy" id="179855"/>
    <lineage>
        <taxon>Eukaryota</taxon>
        <taxon>Fungi</taxon>
        <taxon>Dikarya</taxon>
        <taxon>Basidiomycota</taxon>
        <taxon>Agaricomycotina</taxon>
        <taxon>Agaricomycetes</taxon>
        <taxon>Agaricomycetidae</taxon>
        <taxon>Agaricales</taxon>
        <taxon>Agaricineae</taxon>
        <taxon>Crepidotaceae</taxon>
        <taxon>Crepidotus</taxon>
    </lineage>
</organism>
<keyword evidence="2" id="KW-1185">Reference proteome</keyword>
<reference evidence="1" key="1">
    <citation type="submission" date="2020-11" db="EMBL/GenBank/DDBJ databases">
        <authorList>
            <consortium name="DOE Joint Genome Institute"/>
            <person name="Ahrendt S."/>
            <person name="Riley R."/>
            <person name="Andreopoulos W."/>
            <person name="Labutti K."/>
            <person name="Pangilinan J."/>
            <person name="Ruiz-Duenas F.J."/>
            <person name="Barrasa J.M."/>
            <person name="Sanchez-Garcia M."/>
            <person name="Camarero S."/>
            <person name="Miyauchi S."/>
            <person name="Serrano A."/>
            <person name="Linde D."/>
            <person name="Babiker R."/>
            <person name="Drula E."/>
            <person name="Ayuso-Fernandez I."/>
            <person name="Pacheco R."/>
            <person name="Padilla G."/>
            <person name="Ferreira P."/>
            <person name="Barriuso J."/>
            <person name="Kellner H."/>
            <person name="Castanera R."/>
            <person name="Alfaro M."/>
            <person name="Ramirez L."/>
            <person name="Pisabarro A.G."/>
            <person name="Kuo A."/>
            <person name="Tritt A."/>
            <person name="Lipzen A."/>
            <person name="He G."/>
            <person name="Yan M."/>
            <person name="Ng V."/>
            <person name="Cullen D."/>
            <person name="Martin F."/>
            <person name="Rosso M.-N."/>
            <person name="Henrissat B."/>
            <person name="Hibbett D."/>
            <person name="Martinez A.T."/>
            <person name="Grigoriev I.V."/>
        </authorList>
    </citation>
    <scope>NUCLEOTIDE SEQUENCE</scope>
    <source>
        <strain evidence="1">CBS 506.95</strain>
    </source>
</reference>
<protein>
    <submittedName>
        <fullName evidence="1">Uncharacterized protein</fullName>
    </submittedName>
</protein>
<dbReference type="OrthoDB" id="2506088at2759"/>
<evidence type="ECO:0000313" key="1">
    <source>
        <dbReference type="EMBL" id="KAF9527056.1"/>
    </source>
</evidence>
<accession>A0A9P6JNE3</accession>
<comment type="caution">
    <text evidence="1">The sequence shown here is derived from an EMBL/GenBank/DDBJ whole genome shotgun (WGS) entry which is preliminary data.</text>
</comment>
<name>A0A9P6JNE3_9AGAR</name>
<evidence type="ECO:0000313" key="2">
    <source>
        <dbReference type="Proteomes" id="UP000807306"/>
    </source>
</evidence>
<sequence length="154" mass="17458">MNPLPSIEVKYIWHIINQSWSDTDQALFAIHLQPVDLGGLSVPPLQATYIVQYRNNLIGKHFKTLMQTLTFAIHDLVSNDLLKLVDAMGALDLEEYLDNLDISVANLLDAFDAVEPNKIIIKLKLHVLAHIRDDIRQFGPAICYSTKVFKCFNV</sequence>
<dbReference type="Proteomes" id="UP000807306">
    <property type="component" value="Unassembled WGS sequence"/>
</dbReference>
<gene>
    <name evidence="1" type="ORF">CPB83DRAFT_936179</name>
</gene>
<dbReference type="AlphaFoldDB" id="A0A9P6JNE3"/>